<dbReference type="PANTHER" id="PTHR33387:SF3">
    <property type="entry name" value="DUF985 DOMAIN-CONTAINING PROTEIN"/>
    <property type="match status" value="1"/>
</dbReference>
<dbReference type="CDD" id="cd06121">
    <property type="entry name" value="cupin_YML079wp"/>
    <property type="match status" value="1"/>
</dbReference>
<evidence type="ECO:0000313" key="2">
    <source>
        <dbReference type="EMBL" id="QEL15740.1"/>
    </source>
</evidence>
<gene>
    <name evidence="2" type="ORF">PX52LOC_02675</name>
</gene>
<dbReference type="InterPro" id="IPR039935">
    <property type="entry name" value="YML079W-like"/>
</dbReference>
<name>A0A5C1AAI6_9BACT</name>
<dbReference type="RefSeq" id="WP_246173717.1">
    <property type="nucleotide sequence ID" value="NZ_CP042425.1"/>
</dbReference>
<organism evidence="2 3">
    <name type="scientific">Limnoglobus roseus</name>
    <dbReference type="NCBI Taxonomy" id="2598579"/>
    <lineage>
        <taxon>Bacteria</taxon>
        <taxon>Pseudomonadati</taxon>
        <taxon>Planctomycetota</taxon>
        <taxon>Planctomycetia</taxon>
        <taxon>Gemmatales</taxon>
        <taxon>Gemmataceae</taxon>
        <taxon>Limnoglobus</taxon>
    </lineage>
</organism>
<dbReference type="Pfam" id="PF06172">
    <property type="entry name" value="Cupin_5"/>
    <property type="match status" value="1"/>
</dbReference>
<dbReference type="InterPro" id="IPR011051">
    <property type="entry name" value="RmlC_Cupin_sf"/>
</dbReference>
<dbReference type="AlphaFoldDB" id="A0A5C1AAI6"/>
<dbReference type="EMBL" id="CP042425">
    <property type="protein sequence ID" value="QEL15740.1"/>
    <property type="molecule type" value="Genomic_DNA"/>
</dbReference>
<feature type="domain" description="DUF985" evidence="1">
    <location>
        <begin position="7"/>
        <end position="144"/>
    </location>
</feature>
<dbReference type="Gene3D" id="2.60.120.10">
    <property type="entry name" value="Jelly Rolls"/>
    <property type="match status" value="1"/>
</dbReference>
<dbReference type="PANTHER" id="PTHR33387">
    <property type="entry name" value="RMLC-LIKE JELLY ROLL FOLD PROTEIN"/>
    <property type="match status" value="1"/>
</dbReference>
<evidence type="ECO:0000313" key="3">
    <source>
        <dbReference type="Proteomes" id="UP000324974"/>
    </source>
</evidence>
<protein>
    <submittedName>
        <fullName evidence="2">Cupin domain-containing protein</fullName>
    </submittedName>
</protein>
<accession>A0A5C1AAI6</accession>
<dbReference type="SUPFAM" id="SSF51182">
    <property type="entry name" value="RmlC-like cupins"/>
    <property type="match status" value="1"/>
</dbReference>
<sequence>MSMTADDVIRILKLQPHPVEGGFFREIYRSRTTLPAGVLPQYAGPRSLATTIYYLLKPGHVSEMHALPGDEIFHFYLGSPVQMLQLWPHGKSHVVTLGNDLTAGQVPQLVVPAGVWQGTRLLADDGFALLGATMAPGFDYTDYKGAGRAVLTEDWPAQAELIAKLTPKG</sequence>
<dbReference type="InterPro" id="IPR014710">
    <property type="entry name" value="RmlC-like_jellyroll"/>
</dbReference>
<proteinExistence type="predicted"/>
<reference evidence="3" key="1">
    <citation type="submission" date="2019-08" db="EMBL/GenBank/DDBJ databases">
        <title>Limnoglobus roseus gen. nov., sp. nov., a novel freshwater planctomycete with a giant genome from the family Gemmataceae.</title>
        <authorList>
            <person name="Kulichevskaya I.S."/>
            <person name="Naumoff D.G."/>
            <person name="Miroshnikov K."/>
            <person name="Ivanova A."/>
            <person name="Philippov D.A."/>
            <person name="Hakobyan A."/>
            <person name="Rijpstra I.C."/>
            <person name="Sinninghe Damste J.S."/>
            <person name="Liesack W."/>
            <person name="Dedysh S.N."/>
        </authorList>
    </citation>
    <scope>NUCLEOTIDE SEQUENCE [LARGE SCALE GENOMIC DNA]</scope>
    <source>
        <strain evidence="3">PX52</strain>
    </source>
</reference>
<dbReference type="Proteomes" id="UP000324974">
    <property type="component" value="Chromosome"/>
</dbReference>
<dbReference type="InterPro" id="IPR009327">
    <property type="entry name" value="Cupin_DUF985"/>
</dbReference>
<keyword evidence="3" id="KW-1185">Reference proteome</keyword>
<evidence type="ECO:0000259" key="1">
    <source>
        <dbReference type="Pfam" id="PF06172"/>
    </source>
</evidence>
<dbReference type="KEGG" id="lrs:PX52LOC_02675"/>